<accession>A0A9P3LIG1</accession>
<dbReference type="Proteomes" id="UP000703269">
    <property type="component" value="Unassembled WGS sequence"/>
</dbReference>
<evidence type="ECO:0000313" key="1">
    <source>
        <dbReference type="EMBL" id="GJE96506.1"/>
    </source>
</evidence>
<reference evidence="1 2" key="1">
    <citation type="submission" date="2021-08" db="EMBL/GenBank/DDBJ databases">
        <title>Draft Genome Sequence of Phanerochaete sordida strain YK-624.</title>
        <authorList>
            <person name="Mori T."/>
            <person name="Dohra H."/>
            <person name="Suzuki T."/>
            <person name="Kawagishi H."/>
            <person name="Hirai H."/>
        </authorList>
    </citation>
    <scope>NUCLEOTIDE SEQUENCE [LARGE SCALE GENOMIC DNA]</scope>
    <source>
        <strain evidence="1 2">YK-624</strain>
    </source>
</reference>
<sequence length="120" mass="13827">MRAEFELRLFSPSQPSGDEFRPRSAEARRLIEPCAIARYRPFRSYHLDIVKPPSSPDLIALSAGNRSDRRSPNLPRYTAIWQIYRGISRDLKDSAAATTMYIMEHLVVLDTCRNMAKSKR</sequence>
<protein>
    <submittedName>
        <fullName evidence="1">Uncharacterized protein</fullName>
    </submittedName>
</protein>
<proteinExistence type="predicted"/>
<dbReference type="AlphaFoldDB" id="A0A9P3LIG1"/>
<dbReference type="EMBL" id="BPQB01000060">
    <property type="protein sequence ID" value="GJE96506.1"/>
    <property type="molecule type" value="Genomic_DNA"/>
</dbReference>
<keyword evidence="2" id="KW-1185">Reference proteome</keyword>
<organism evidence="1 2">
    <name type="scientific">Phanerochaete sordida</name>
    <dbReference type="NCBI Taxonomy" id="48140"/>
    <lineage>
        <taxon>Eukaryota</taxon>
        <taxon>Fungi</taxon>
        <taxon>Dikarya</taxon>
        <taxon>Basidiomycota</taxon>
        <taxon>Agaricomycotina</taxon>
        <taxon>Agaricomycetes</taxon>
        <taxon>Polyporales</taxon>
        <taxon>Phanerochaetaceae</taxon>
        <taxon>Phanerochaete</taxon>
    </lineage>
</organism>
<gene>
    <name evidence="1" type="ORF">PsYK624_127030</name>
</gene>
<comment type="caution">
    <text evidence="1">The sequence shown here is derived from an EMBL/GenBank/DDBJ whole genome shotgun (WGS) entry which is preliminary data.</text>
</comment>
<name>A0A9P3LIG1_9APHY</name>
<evidence type="ECO:0000313" key="2">
    <source>
        <dbReference type="Proteomes" id="UP000703269"/>
    </source>
</evidence>